<feature type="region of interest" description="Disordered" evidence="1">
    <location>
        <begin position="1"/>
        <end position="57"/>
    </location>
</feature>
<accession>A0A9P7SUS8</accession>
<dbReference type="Proteomes" id="UP000784919">
    <property type="component" value="Unassembled WGS sequence"/>
</dbReference>
<protein>
    <submittedName>
        <fullName evidence="2">Uncharacterized protein</fullName>
    </submittedName>
</protein>
<organism evidence="2 3">
    <name type="scientific">Claviceps arundinis</name>
    <dbReference type="NCBI Taxonomy" id="1623583"/>
    <lineage>
        <taxon>Eukaryota</taxon>
        <taxon>Fungi</taxon>
        <taxon>Dikarya</taxon>
        <taxon>Ascomycota</taxon>
        <taxon>Pezizomycotina</taxon>
        <taxon>Sordariomycetes</taxon>
        <taxon>Hypocreomycetidae</taxon>
        <taxon>Hypocreales</taxon>
        <taxon>Clavicipitaceae</taxon>
        <taxon>Claviceps</taxon>
    </lineage>
</organism>
<dbReference type="EMBL" id="SRPS01000008">
    <property type="protein sequence ID" value="KAG5977479.1"/>
    <property type="molecule type" value="Genomic_DNA"/>
</dbReference>
<name>A0A9P7SUS8_9HYPO</name>
<proteinExistence type="predicted"/>
<evidence type="ECO:0000313" key="3">
    <source>
        <dbReference type="Proteomes" id="UP000784919"/>
    </source>
</evidence>
<evidence type="ECO:0000256" key="1">
    <source>
        <dbReference type="SAM" id="MobiDB-lite"/>
    </source>
</evidence>
<feature type="compositionally biased region" description="Low complexity" evidence="1">
    <location>
        <begin position="43"/>
        <end position="54"/>
    </location>
</feature>
<evidence type="ECO:0000313" key="2">
    <source>
        <dbReference type="EMBL" id="KAG5977479.1"/>
    </source>
</evidence>
<sequence length="84" mass="9148">MTDHSMNGTDSGINGHSESGDTTITDHSMNGTDSGINGHSDSGDTTITDDSVTSYEEYSQSPTGRYWAFHMWSRTQNTRLALTL</sequence>
<gene>
    <name evidence="2" type="ORF">E4U56_007782</name>
</gene>
<comment type="caution">
    <text evidence="2">The sequence shown here is derived from an EMBL/GenBank/DDBJ whole genome shotgun (WGS) entry which is preliminary data.</text>
</comment>
<reference evidence="2" key="1">
    <citation type="journal article" date="2020" name="bioRxiv">
        <title>Whole genome comparisons of ergot fungi reveals the divergence and evolution of species within the genus Claviceps are the result of varying mechanisms driving genome evolution and host range expansion.</title>
        <authorList>
            <person name="Wyka S.A."/>
            <person name="Mondo S.J."/>
            <person name="Liu M."/>
            <person name="Dettman J."/>
            <person name="Nalam V."/>
            <person name="Broders K.D."/>
        </authorList>
    </citation>
    <scope>NUCLEOTIDE SEQUENCE</scope>
    <source>
        <strain evidence="2">CCC 1102</strain>
    </source>
</reference>
<feature type="compositionally biased region" description="Polar residues" evidence="1">
    <location>
        <begin position="1"/>
        <end position="39"/>
    </location>
</feature>
<dbReference type="AlphaFoldDB" id="A0A9P7SUS8"/>